<dbReference type="KEGG" id="dsh:Dshi_1083"/>
<evidence type="ECO:0000259" key="7">
    <source>
        <dbReference type="Pfam" id="PF06271"/>
    </source>
</evidence>
<dbReference type="STRING" id="398580.Dshi_1083"/>
<evidence type="ECO:0000256" key="1">
    <source>
        <dbReference type="ARBA" id="ARBA00004651"/>
    </source>
</evidence>
<feature type="domain" description="RDD" evidence="7">
    <location>
        <begin position="19"/>
        <end position="135"/>
    </location>
</feature>
<dbReference type="InterPro" id="IPR051791">
    <property type="entry name" value="Pra-immunoreactive"/>
</dbReference>
<comment type="subcellular location">
    <subcellularLocation>
        <location evidence="1">Cell membrane</location>
        <topology evidence="1">Multi-pass membrane protein</topology>
    </subcellularLocation>
</comment>
<keyword evidence="4 6" id="KW-1133">Transmembrane helix</keyword>
<dbReference type="GO" id="GO:0005886">
    <property type="term" value="C:plasma membrane"/>
    <property type="evidence" value="ECO:0007669"/>
    <property type="project" value="UniProtKB-SubCell"/>
</dbReference>
<dbReference type="Proteomes" id="UP000006833">
    <property type="component" value="Chromosome"/>
</dbReference>
<dbReference type="HOGENOM" id="CLU_108902_0_0_5"/>
<proteinExistence type="predicted"/>
<dbReference type="Pfam" id="PF06271">
    <property type="entry name" value="RDD"/>
    <property type="match status" value="1"/>
</dbReference>
<dbReference type="EMBL" id="CP000830">
    <property type="protein sequence ID" value="ABV92825.1"/>
    <property type="molecule type" value="Genomic_DNA"/>
</dbReference>
<evidence type="ECO:0000256" key="3">
    <source>
        <dbReference type="ARBA" id="ARBA00022692"/>
    </source>
</evidence>
<sequence length="146" mass="16280">MSTALPDPYANAEMYADVPTKRLIAWCVDFLAIAAMTVVLVPITLFTALFYLPFLALMVSFLYRWTTLTMGGATWGMRFASIEIRDARGARPDMLTALLHTLGYHVSVAIFPLQLVSIALMLMSERKQGLTDHILGTVALNRRSRL</sequence>
<reference evidence="9" key="1">
    <citation type="journal article" date="2010" name="ISME J.">
        <title>The complete genome sequence of the algal symbiont Dinoroseobacter shibae: a hitchhiker's guide to life in the sea.</title>
        <authorList>
            <person name="Wagner-Dobler I."/>
            <person name="Ballhausen B."/>
            <person name="Berger M."/>
            <person name="Brinkhoff T."/>
            <person name="Buchholz I."/>
            <person name="Bunk B."/>
            <person name="Cypionka H."/>
            <person name="Daniel R."/>
            <person name="Drepper T."/>
            <person name="Gerdts G."/>
            <person name="Hahnke S."/>
            <person name="Han C."/>
            <person name="Jahn D."/>
            <person name="Kalhoefer D."/>
            <person name="Kiss H."/>
            <person name="Klenk H.P."/>
            <person name="Kyrpides N."/>
            <person name="Liebl W."/>
            <person name="Liesegang H."/>
            <person name="Meincke L."/>
            <person name="Pati A."/>
            <person name="Petersen J."/>
            <person name="Piekarski T."/>
            <person name="Pommerenke C."/>
            <person name="Pradella S."/>
            <person name="Pukall R."/>
            <person name="Rabus R."/>
            <person name="Stackebrandt E."/>
            <person name="Thole S."/>
            <person name="Thompson L."/>
            <person name="Tielen P."/>
            <person name="Tomasch J."/>
            <person name="von Jan M."/>
            <person name="Wanphrut N."/>
            <person name="Wichels A."/>
            <person name="Zech H."/>
            <person name="Simon M."/>
        </authorList>
    </citation>
    <scope>NUCLEOTIDE SEQUENCE [LARGE SCALE GENOMIC DNA]</scope>
    <source>
        <strain evidence="9">DSM 16493 / NCIMB 14021 / DFL 12</strain>
    </source>
</reference>
<evidence type="ECO:0000256" key="4">
    <source>
        <dbReference type="ARBA" id="ARBA00022989"/>
    </source>
</evidence>
<accession>A8LSL1</accession>
<keyword evidence="5 6" id="KW-0472">Membrane</keyword>
<organism evidence="8 9">
    <name type="scientific">Dinoroseobacter shibae (strain DSM 16493 / NCIMB 14021 / DFL 12)</name>
    <dbReference type="NCBI Taxonomy" id="398580"/>
    <lineage>
        <taxon>Bacteria</taxon>
        <taxon>Pseudomonadati</taxon>
        <taxon>Pseudomonadota</taxon>
        <taxon>Alphaproteobacteria</taxon>
        <taxon>Rhodobacterales</taxon>
        <taxon>Roseobacteraceae</taxon>
        <taxon>Dinoroseobacter</taxon>
    </lineage>
</organism>
<dbReference type="InterPro" id="IPR010432">
    <property type="entry name" value="RDD"/>
</dbReference>
<dbReference type="AlphaFoldDB" id="A8LSL1"/>
<name>A8LSL1_DINSH</name>
<evidence type="ECO:0000256" key="6">
    <source>
        <dbReference type="SAM" id="Phobius"/>
    </source>
</evidence>
<keyword evidence="3 6" id="KW-0812">Transmembrane</keyword>
<feature type="transmembrane region" description="Helical" evidence="6">
    <location>
        <begin position="102"/>
        <end position="123"/>
    </location>
</feature>
<evidence type="ECO:0000313" key="9">
    <source>
        <dbReference type="Proteomes" id="UP000006833"/>
    </source>
</evidence>
<gene>
    <name evidence="8" type="ordered locus">Dshi_1083</name>
</gene>
<protein>
    <submittedName>
        <fullName evidence="8">RDD domain containing protein</fullName>
    </submittedName>
</protein>
<evidence type="ECO:0000256" key="2">
    <source>
        <dbReference type="ARBA" id="ARBA00022475"/>
    </source>
</evidence>
<keyword evidence="2" id="KW-1003">Cell membrane</keyword>
<dbReference type="OrthoDB" id="7270324at2"/>
<evidence type="ECO:0000313" key="8">
    <source>
        <dbReference type="EMBL" id="ABV92825.1"/>
    </source>
</evidence>
<evidence type="ECO:0000256" key="5">
    <source>
        <dbReference type="ARBA" id="ARBA00023136"/>
    </source>
</evidence>
<dbReference type="eggNOG" id="COG1714">
    <property type="taxonomic scope" value="Bacteria"/>
</dbReference>
<keyword evidence="9" id="KW-1185">Reference proteome</keyword>
<dbReference type="RefSeq" id="WP_012177756.1">
    <property type="nucleotide sequence ID" value="NC_009952.1"/>
</dbReference>
<dbReference type="PANTHER" id="PTHR36115">
    <property type="entry name" value="PROLINE-RICH ANTIGEN HOMOLOG-RELATED"/>
    <property type="match status" value="1"/>
</dbReference>